<dbReference type="STRING" id="1365950.SAMN05428963_105267"/>
<dbReference type="EMBL" id="FUXL01000005">
    <property type="protein sequence ID" value="SKA07332.1"/>
    <property type="molecule type" value="Genomic_DNA"/>
</dbReference>
<accession>A0A1T4QU85</accession>
<dbReference type="OrthoDB" id="9775975at2"/>
<dbReference type="PANTHER" id="PTHR38592">
    <property type="entry name" value="BLL4819 PROTEIN"/>
    <property type="match status" value="1"/>
</dbReference>
<keyword evidence="1" id="KW-0812">Transmembrane</keyword>
<feature type="transmembrane region" description="Helical" evidence="1">
    <location>
        <begin position="179"/>
        <end position="196"/>
    </location>
</feature>
<feature type="transmembrane region" description="Helical" evidence="1">
    <location>
        <begin position="281"/>
        <end position="300"/>
    </location>
</feature>
<dbReference type="AlphaFoldDB" id="A0A1T4QU85"/>
<dbReference type="Pfam" id="PF10129">
    <property type="entry name" value="OpgC_C"/>
    <property type="match status" value="1"/>
</dbReference>
<feature type="transmembrane region" description="Helical" evidence="1">
    <location>
        <begin position="239"/>
        <end position="261"/>
    </location>
</feature>
<proteinExistence type="predicted"/>
<feature type="transmembrane region" description="Helical" evidence="1">
    <location>
        <begin position="95"/>
        <end position="118"/>
    </location>
</feature>
<evidence type="ECO:0000313" key="2">
    <source>
        <dbReference type="EMBL" id="SKA07332.1"/>
    </source>
</evidence>
<name>A0A1T4QU85_9HYPH</name>
<evidence type="ECO:0008006" key="4">
    <source>
        <dbReference type="Google" id="ProtNLM"/>
    </source>
</evidence>
<protein>
    <recommendedName>
        <fullName evidence="4">OpgC protein</fullName>
    </recommendedName>
</protein>
<dbReference type="InterPro" id="IPR014550">
    <property type="entry name" value="UCP028704_OpgC"/>
</dbReference>
<feature type="transmembrane region" description="Helical" evidence="1">
    <location>
        <begin position="208"/>
        <end position="227"/>
    </location>
</feature>
<feature type="transmembrane region" description="Helical" evidence="1">
    <location>
        <begin position="150"/>
        <end position="172"/>
    </location>
</feature>
<feature type="transmembrane region" description="Helical" evidence="1">
    <location>
        <begin position="346"/>
        <end position="367"/>
    </location>
</feature>
<dbReference type="PANTHER" id="PTHR38592:SF3">
    <property type="entry name" value="BLL4819 PROTEIN"/>
    <property type="match status" value="1"/>
</dbReference>
<feature type="transmembrane region" description="Helical" evidence="1">
    <location>
        <begin position="57"/>
        <end position="74"/>
    </location>
</feature>
<reference evidence="2 3" key="1">
    <citation type="submission" date="2017-02" db="EMBL/GenBank/DDBJ databases">
        <authorList>
            <person name="Peterson S.W."/>
        </authorList>
    </citation>
    <scope>NUCLEOTIDE SEQUENCE [LARGE SCALE GENOMIC DNA]</scope>
    <source>
        <strain evidence="2 3">USBA 369</strain>
    </source>
</reference>
<gene>
    <name evidence="2" type="ORF">SAMN05428963_105267</name>
</gene>
<dbReference type="PIRSF" id="PIRSF028704">
    <property type="entry name" value="UPC028704"/>
    <property type="match status" value="1"/>
</dbReference>
<keyword evidence="1" id="KW-0472">Membrane</keyword>
<dbReference type="Proteomes" id="UP000190135">
    <property type="component" value="Unassembled WGS sequence"/>
</dbReference>
<keyword evidence="1" id="KW-1133">Transmembrane helix</keyword>
<evidence type="ECO:0000313" key="3">
    <source>
        <dbReference type="Proteomes" id="UP000190135"/>
    </source>
</evidence>
<organism evidence="2 3">
    <name type="scientific">Consotaella salsifontis</name>
    <dbReference type="NCBI Taxonomy" id="1365950"/>
    <lineage>
        <taxon>Bacteria</taxon>
        <taxon>Pseudomonadati</taxon>
        <taxon>Pseudomonadota</taxon>
        <taxon>Alphaproteobacteria</taxon>
        <taxon>Hyphomicrobiales</taxon>
        <taxon>Aurantimonadaceae</taxon>
        <taxon>Consotaella</taxon>
    </lineage>
</organism>
<keyword evidence="3" id="KW-1185">Reference proteome</keyword>
<evidence type="ECO:0000256" key="1">
    <source>
        <dbReference type="SAM" id="Phobius"/>
    </source>
</evidence>
<sequence>MPTTLSSAPLAPQTFHVERDHRVDFYRGIALAMIFVNHVPGNVWENFTSRNFGYSDAAELFVFLAGFASAFAYGKLFLAGEPLIASIKAWRRAGVLYLVHLMIMAMAMAIFAWSALAFGEGRLLDHMNLTPLLTRPLDVLIGIPTLAHQFGYVNILPMYSVMLLVVPVLLLLARIDLRLMLGVSGLVWFLAATFRIDMPNYPNSGGWFFNPIAWQFLFAIGLACGLNKMRRGVSVPYHPILFALAAAYVISALIVDAFTLWGWEAYLPLPFALRNFDKTYVTAPLLLHVLSLIYVFANASKTSPLARVRKDNPFTMLGRHSLPVFATGTVLSLIGQVIIFDTKPDLLRDTLLLGAGLILQFLLARYLDWWRVASKVKVPSAASAPEARRPQVGFVPEMRRAPSLMAGAGESTRPHGAMSAAERRRVDVAALPAQTGLKQPS</sequence>
<feature type="transmembrane region" description="Helical" evidence="1">
    <location>
        <begin position="321"/>
        <end position="340"/>
    </location>
</feature>